<keyword evidence="2" id="KW-0408">Iron</keyword>
<dbReference type="Pfam" id="PF17954">
    <property type="entry name" value="Pirin_C_2"/>
    <property type="match status" value="1"/>
</dbReference>
<feature type="domain" description="Pirin N-terminal" evidence="4">
    <location>
        <begin position="37"/>
        <end position="140"/>
    </location>
</feature>
<evidence type="ECO:0000259" key="4">
    <source>
        <dbReference type="Pfam" id="PF02678"/>
    </source>
</evidence>
<dbReference type="SUPFAM" id="SSF51182">
    <property type="entry name" value="RmlC-like cupins"/>
    <property type="match status" value="1"/>
</dbReference>
<dbReference type="Gene3D" id="2.60.120.10">
    <property type="entry name" value="Jelly Rolls"/>
    <property type="match status" value="2"/>
</dbReference>
<dbReference type="EMBL" id="JAURTK010000003">
    <property type="protein sequence ID" value="MDP9647677.1"/>
    <property type="molecule type" value="Genomic_DNA"/>
</dbReference>
<evidence type="ECO:0000256" key="1">
    <source>
        <dbReference type="ARBA" id="ARBA00008416"/>
    </source>
</evidence>
<feature type="binding site" evidence="2">
    <location>
        <position position="123"/>
    </location>
    <ligand>
        <name>Fe cation</name>
        <dbReference type="ChEBI" id="CHEBI:24875"/>
    </ligand>
</feature>
<dbReference type="PIRSF" id="PIRSF006232">
    <property type="entry name" value="Pirin"/>
    <property type="match status" value="1"/>
</dbReference>
<comment type="similarity">
    <text evidence="1 3">Belongs to the pirin family.</text>
</comment>
<dbReference type="Proteomes" id="UP001229486">
    <property type="component" value="Unassembled WGS sequence"/>
</dbReference>
<evidence type="ECO:0000256" key="3">
    <source>
        <dbReference type="RuleBase" id="RU003457"/>
    </source>
</evidence>
<dbReference type="InterPro" id="IPR003829">
    <property type="entry name" value="Pirin_N_dom"/>
</dbReference>
<evidence type="ECO:0000256" key="2">
    <source>
        <dbReference type="PIRSR" id="PIRSR006232-1"/>
    </source>
</evidence>
<evidence type="ECO:0000313" key="6">
    <source>
        <dbReference type="EMBL" id="MDP9647677.1"/>
    </source>
</evidence>
<gene>
    <name evidence="6" type="ORF">J2793_003123</name>
</gene>
<keyword evidence="2" id="KW-0479">Metal-binding</keyword>
<protein>
    <submittedName>
        <fullName evidence="6">Redox-sensitive bicupin YhaK (Pirin superfamily)</fullName>
    </submittedName>
</protein>
<sequence>MVQSSTIAPARARVRAIQLRHIMIEHRPFLSLDVISRDWLEARLHFRFGECGRADHVPLGALYVWNDDEFAAHSGFGLHAHREVEIVTWVRSGAITHEDDAGNRARLVADSVQAMSAGCAVHHAERNEESSPARLFQIWLHPRTLGGTPRWATRVCSRECREGRFVTLASGDPDDVRAGALSINADARVRIATIREGATLHHVLRPPGHAYLVTDHGRLDVGEVRLAPRDGVAVTGESQLTMTARDDTDIVMVELVG</sequence>
<dbReference type="InterPro" id="IPR041602">
    <property type="entry name" value="Quercetinase_C"/>
</dbReference>
<dbReference type="PANTHER" id="PTHR43212">
    <property type="entry name" value="QUERCETIN 2,3-DIOXYGENASE"/>
    <property type="match status" value="1"/>
</dbReference>
<feature type="binding site" evidence="2">
    <location>
        <position position="81"/>
    </location>
    <ligand>
        <name>Fe cation</name>
        <dbReference type="ChEBI" id="CHEBI:24875"/>
    </ligand>
</feature>
<feature type="domain" description="Quercetin 2,3-dioxygenase C-terminal cupin" evidence="5">
    <location>
        <begin position="175"/>
        <end position="255"/>
    </location>
</feature>
<feature type="binding site" evidence="2">
    <location>
        <position position="125"/>
    </location>
    <ligand>
        <name>Fe cation</name>
        <dbReference type="ChEBI" id="CHEBI:24875"/>
    </ligand>
</feature>
<evidence type="ECO:0000313" key="7">
    <source>
        <dbReference type="Proteomes" id="UP001229486"/>
    </source>
</evidence>
<reference evidence="6" key="1">
    <citation type="submission" date="2023-07" db="EMBL/GenBank/DDBJ databases">
        <title>Sorghum-associated microbial communities from plants grown in Nebraska, USA.</title>
        <authorList>
            <person name="Schachtman D."/>
        </authorList>
    </citation>
    <scope>NUCLEOTIDE SEQUENCE</scope>
    <source>
        <strain evidence="6">DS1061</strain>
    </source>
</reference>
<dbReference type="Pfam" id="PF02678">
    <property type="entry name" value="Pirin"/>
    <property type="match status" value="1"/>
</dbReference>
<evidence type="ECO:0000259" key="5">
    <source>
        <dbReference type="Pfam" id="PF17954"/>
    </source>
</evidence>
<dbReference type="AlphaFoldDB" id="A0AB73ICR4"/>
<dbReference type="InterPro" id="IPR014710">
    <property type="entry name" value="RmlC-like_jellyroll"/>
</dbReference>
<proteinExistence type="inferred from homology"/>
<accession>A0AB73ICR4</accession>
<dbReference type="GO" id="GO:0046872">
    <property type="term" value="F:metal ion binding"/>
    <property type="evidence" value="ECO:0007669"/>
    <property type="project" value="UniProtKB-KW"/>
</dbReference>
<name>A0AB73ICR4_9BURK</name>
<feature type="binding site" evidence="2">
    <location>
        <position position="79"/>
    </location>
    <ligand>
        <name>Fe cation</name>
        <dbReference type="ChEBI" id="CHEBI:24875"/>
    </ligand>
</feature>
<dbReference type="InterPro" id="IPR011051">
    <property type="entry name" value="RmlC_Cupin_sf"/>
</dbReference>
<dbReference type="PANTHER" id="PTHR43212:SF3">
    <property type="entry name" value="QUERCETIN 2,3-DIOXYGENASE"/>
    <property type="match status" value="1"/>
</dbReference>
<comment type="caution">
    <text evidence="6">The sequence shown here is derived from an EMBL/GenBank/DDBJ whole genome shotgun (WGS) entry which is preliminary data.</text>
</comment>
<dbReference type="InterPro" id="IPR012093">
    <property type="entry name" value="Pirin"/>
</dbReference>
<organism evidence="6 7">
    <name type="scientific">Paraburkholderia caledonica</name>
    <dbReference type="NCBI Taxonomy" id="134536"/>
    <lineage>
        <taxon>Bacteria</taxon>
        <taxon>Pseudomonadati</taxon>
        <taxon>Pseudomonadota</taxon>
        <taxon>Betaproteobacteria</taxon>
        <taxon>Burkholderiales</taxon>
        <taxon>Burkholderiaceae</taxon>
        <taxon>Paraburkholderia</taxon>
    </lineage>
</organism>
<comment type="cofactor">
    <cofactor evidence="2">
        <name>Fe cation</name>
        <dbReference type="ChEBI" id="CHEBI:24875"/>
    </cofactor>
    <text evidence="2">Binds 1 Fe cation per subunit.</text>
</comment>